<comment type="caution">
    <text evidence="2">The sequence shown here is derived from an EMBL/GenBank/DDBJ whole genome shotgun (WGS) entry which is preliminary data.</text>
</comment>
<dbReference type="RefSeq" id="WP_377135321.1">
    <property type="nucleotide sequence ID" value="NZ_JBHSFI010000004.1"/>
</dbReference>
<name>A0ABV9HGR2_9MICO</name>
<evidence type="ECO:0000256" key="1">
    <source>
        <dbReference type="SAM" id="MobiDB-lite"/>
    </source>
</evidence>
<dbReference type="EMBL" id="JBHSFI010000004">
    <property type="protein sequence ID" value="MFC4628806.1"/>
    <property type="molecule type" value="Genomic_DNA"/>
</dbReference>
<reference evidence="3" key="1">
    <citation type="journal article" date="2019" name="Int. J. Syst. Evol. Microbiol.">
        <title>The Global Catalogue of Microorganisms (GCM) 10K type strain sequencing project: providing services to taxonomists for standard genome sequencing and annotation.</title>
        <authorList>
            <consortium name="The Broad Institute Genomics Platform"/>
            <consortium name="The Broad Institute Genome Sequencing Center for Infectious Disease"/>
            <person name="Wu L."/>
            <person name="Ma J."/>
        </authorList>
    </citation>
    <scope>NUCLEOTIDE SEQUENCE [LARGE SCALE GENOMIC DNA]</scope>
    <source>
        <strain evidence="3">CCUG 42722</strain>
    </source>
</reference>
<sequence>MQQVHPRVLMSAYACGPGDEPEAAAGWAFARAAARSHRVHVITRHRFAPAITAELASEPELAERLTVEYLDLSDRVLARKRRGSDVYWYYALWQRALARRAAELHRAVPFDVGHHVTFANDWLPCGLARVRDLPVVWGPVGGASVIPLRLVRWLGLRGTVTELLRGVLTAPLRAVWGDAAARRATVVVAQNEDVAHRFRRARHVVVEPNAALDDDLPDRARPARPGPERESAPHARRAVFVGRLLAWKGGRLAIEALARTPGWELHVYGTGYERPALEQLAGRRGVTDRVVFHGHRPRAEVLDAIAGCDAMLFPSMHDQAGWVAAEASALGRPVVCLPLGGVPLLAGSNARPADLEGDVVGHLAARLAEAATTPGTPSGRWSVSRLPDVVTRLYRTATDAAAVETGAPTGSAA</sequence>
<keyword evidence="2" id="KW-0808">Transferase</keyword>
<dbReference type="EC" id="2.4.-.-" evidence="2"/>
<evidence type="ECO:0000313" key="3">
    <source>
        <dbReference type="Proteomes" id="UP001596011"/>
    </source>
</evidence>
<dbReference type="PANTHER" id="PTHR12526">
    <property type="entry name" value="GLYCOSYLTRANSFERASE"/>
    <property type="match status" value="1"/>
</dbReference>
<feature type="region of interest" description="Disordered" evidence="1">
    <location>
        <begin position="213"/>
        <end position="233"/>
    </location>
</feature>
<protein>
    <submittedName>
        <fullName evidence="2">Glycosyltransferase family 4 protein</fullName>
        <ecNumber evidence="2">2.4.-.-</ecNumber>
    </submittedName>
</protein>
<dbReference type="PANTHER" id="PTHR12526:SF635">
    <property type="entry name" value="GLYCOSYL TRANSFERASE GROUP 1"/>
    <property type="match status" value="1"/>
</dbReference>
<dbReference type="Pfam" id="PF13692">
    <property type="entry name" value="Glyco_trans_1_4"/>
    <property type="match status" value="1"/>
</dbReference>
<feature type="compositionally biased region" description="Basic and acidic residues" evidence="1">
    <location>
        <begin position="217"/>
        <end position="233"/>
    </location>
</feature>
<dbReference type="SUPFAM" id="SSF53756">
    <property type="entry name" value="UDP-Glycosyltransferase/glycogen phosphorylase"/>
    <property type="match status" value="1"/>
</dbReference>
<keyword evidence="2" id="KW-0328">Glycosyltransferase</keyword>
<keyword evidence="3" id="KW-1185">Reference proteome</keyword>
<dbReference type="Proteomes" id="UP001596011">
    <property type="component" value="Unassembled WGS sequence"/>
</dbReference>
<dbReference type="GO" id="GO:0016757">
    <property type="term" value="F:glycosyltransferase activity"/>
    <property type="evidence" value="ECO:0007669"/>
    <property type="project" value="UniProtKB-KW"/>
</dbReference>
<proteinExistence type="predicted"/>
<organism evidence="2 3">
    <name type="scientific">Promicromonospora alba</name>
    <dbReference type="NCBI Taxonomy" id="1616110"/>
    <lineage>
        <taxon>Bacteria</taxon>
        <taxon>Bacillati</taxon>
        <taxon>Actinomycetota</taxon>
        <taxon>Actinomycetes</taxon>
        <taxon>Micrococcales</taxon>
        <taxon>Promicromonosporaceae</taxon>
        <taxon>Promicromonospora</taxon>
    </lineage>
</organism>
<evidence type="ECO:0000313" key="2">
    <source>
        <dbReference type="EMBL" id="MFC4628806.1"/>
    </source>
</evidence>
<accession>A0ABV9HGR2</accession>
<dbReference type="CDD" id="cd03801">
    <property type="entry name" value="GT4_PimA-like"/>
    <property type="match status" value="1"/>
</dbReference>
<dbReference type="Gene3D" id="3.40.50.2000">
    <property type="entry name" value="Glycogen Phosphorylase B"/>
    <property type="match status" value="2"/>
</dbReference>
<gene>
    <name evidence="2" type="ORF">ACFO6V_11215</name>
</gene>